<dbReference type="Pfam" id="PF13903">
    <property type="entry name" value="Claudin_2"/>
    <property type="match status" value="1"/>
</dbReference>
<evidence type="ECO:0000313" key="7">
    <source>
        <dbReference type="EMBL" id="JAG80223.1"/>
    </source>
</evidence>
<dbReference type="AlphaFoldDB" id="A0A0C9RSK5"/>
<gene>
    <name evidence="7" type="primary">NKG7_0</name>
    <name evidence="6" type="synonym">NKG7_1</name>
    <name evidence="9 10" type="synonym">sinu</name>
    <name evidence="6" type="ORF">g.38061</name>
    <name evidence="7" type="ORF">g.38065</name>
</gene>
<evidence type="ECO:0000313" key="6">
    <source>
        <dbReference type="EMBL" id="JAG71354.1"/>
    </source>
</evidence>
<dbReference type="GO" id="GO:0035151">
    <property type="term" value="P:regulation of tube size, open tracheal system"/>
    <property type="evidence" value="ECO:0007669"/>
    <property type="project" value="TreeGrafter"/>
</dbReference>
<accession>A0A9R1TJ00</accession>
<evidence type="ECO:0000313" key="8">
    <source>
        <dbReference type="Proteomes" id="UP000694866"/>
    </source>
</evidence>
<keyword evidence="8" id="KW-1185">Reference proteome</keyword>
<protein>
    <submittedName>
        <fullName evidence="7">NKG7_0 protein</fullName>
    </submittedName>
    <submittedName>
        <fullName evidence="6">NKG7_1 protein</fullName>
    </submittedName>
    <submittedName>
        <fullName evidence="9">Uncharacterized protein sinu isoform X1</fullName>
    </submittedName>
    <submittedName>
        <fullName evidence="10">Uncharacterized protein sinu isoform X2</fullName>
    </submittedName>
</protein>
<keyword evidence="2 5" id="KW-0812">Transmembrane</keyword>
<dbReference type="EMBL" id="GBYB01010456">
    <property type="protein sequence ID" value="JAG80223.1"/>
    <property type="molecule type" value="Transcribed_RNA"/>
</dbReference>
<proteinExistence type="predicted"/>
<dbReference type="GO" id="GO:0019991">
    <property type="term" value="P:septate junction assembly"/>
    <property type="evidence" value="ECO:0007669"/>
    <property type="project" value="TreeGrafter"/>
</dbReference>
<feature type="transmembrane region" description="Helical" evidence="5">
    <location>
        <begin position="100"/>
        <end position="121"/>
    </location>
</feature>
<feature type="transmembrane region" description="Helical" evidence="5">
    <location>
        <begin position="12"/>
        <end position="32"/>
    </location>
</feature>
<dbReference type="KEGG" id="fas:105271554"/>
<feature type="transmembrane region" description="Helical" evidence="5">
    <location>
        <begin position="173"/>
        <end position="196"/>
    </location>
</feature>
<evidence type="ECO:0000256" key="5">
    <source>
        <dbReference type="SAM" id="Phobius"/>
    </source>
</evidence>
<dbReference type="OrthoDB" id="8183827at2759"/>
<accession>A0A0C9RSK5</accession>
<comment type="subcellular location">
    <subcellularLocation>
        <location evidence="1">Membrane</location>
        <topology evidence="1">Multi-pass membrane protein</topology>
    </subcellularLocation>
</comment>
<evidence type="ECO:0000256" key="3">
    <source>
        <dbReference type="ARBA" id="ARBA00022989"/>
    </source>
</evidence>
<dbReference type="GO" id="GO:0016020">
    <property type="term" value="C:membrane"/>
    <property type="evidence" value="ECO:0007669"/>
    <property type="project" value="UniProtKB-SubCell"/>
</dbReference>
<dbReference type="Gene3D" id="1.20.140.150">
    <property type="match status" value="1"/>
</dbReference>
<dbReference type="RefSeq" id="XP_011311463.1">
    <property type="nucleotide sequence ID" value="XM_011313161.1"/>
</dbReference>
<evidence type="ECO:0000313" key="9">
    <source>
        <dbReference type="RefSeq" id="XP_011311463.1"/>
    </source>
</evidence>
<dbReference type="Proteomes" id="UP000694866">
    <property type="component" value="Unplaced"/>
</dbReference>
<name>A0A0C9RSK5_9HYME</name>
<reference evidence="9 10" key="2">
    <citation type="submission" date="2025-04" db="UniProtKB">
        <authorList>
            <consortium name="RefSeq"/>
        </authorList>
    </citation>
    <scope>IDENTIFICATION</scope>
    <source>
        <strain evidence="9 10">USDA-PBARC FA_bdor</strain>
        <tissue evidence="9 10">Whole organism</tissue>
    </source>
</reference>
<dbReference type="RefSeq" id="XP_011311464.1">
    <property type="nucleotide sequence ID" value="XM_011313162.1"/>
</dbReference>
<dbReference type="PANTHER" id="PTHR21284">
    <property type="entry name" value="EG:80H7.2 PROTEIN"/>
    <property type="match status" value="1"/>
</dbReference>
<accession>A0A9R1TMF2</accession>
<sequence>MKKRSLSGTVGIGVFMVALVCVVVAFATPAWLASDWRITSARLDKFGLWTHCFKSLPDPQAADAPTKFFVGCRWVYDPFTAGWSDIRGFLIPPFMVVTQLFFTICFLLMLIALGLVILFTTCWDPEHRRFVQLIYSIGFISLAAGVSGCIAVIVFACLANGKGWMPDHDNNYFSWSFALGVVGSVFALIAGGLFLVEANIQEKKRRYLRESQTRFQLESKS</sequence>
<dbReference type="EMBL" id="GBYB01001587">
    <property type="protein sequence ID" value="JAG71354.1"/>
    <property type="molecule type" value="Transcribed_RNA"/>
</dbReference>
<evidence type="ECO:0000256" key="2">
    <source>
        <dbReference type="ARBA" id="ARBA00022692"/>
    </source>
</evidence>
<organism evidence="7">
    <name type="scientific">Fopius arisanus</name>
    <dbReference type="NCBI Taxonomy" id="64838"/>
    <lineage>
        <taxon>Eukaryota</taxon>
        <taxon>Metazoa</taxon>
        <taxon>Ecdysozoa</taxon>
        <taxon>Arthropoda</taxon>
        <taxon>Hexapoda</taxon>
        <taxon>Insecta</taxon>
        <taxon>Pterygota</taxon>
        <taxon>Neoptera</taxon>
        <taxon>Endopterygota</taxon>
        <taxon>Hymenoptera</taxon>
        <taxon>Apocrita</taxon>
        <taxon>Ichneumonoidea</taxon>
        <taxon>Braconidae</taxon>
        <taxon>Opiinae</taxon>
        <taxon>Fopius</taxon>
    </lineage>
</organism>
<feature type="transmembrane region" description="Helical" evidence="5">
    <location>
        <begin position="133"/>
        <end position="161"/>
    </location>
</feature>
<dbReference type="InterPro" id="IPR004031">
    <property type="entry name" value="PMP22/EMP/MP20/Claudin"/>
</dbReference>
<dbReference type="GeneID" id="105271554"/>
<evidence type="ECO:0000256" key="1">
    <source>
        <dbReference type="ARBA" id="ARBA00004141"/>
    </source>
</evidence>
<evidence type="ECO:0000256" key="4">
    <source>
        <dbReference type="ARBA" id="ARBA00023136"/>
    </source>
</evidence>
<evidence type="ECO:0000313" key="10">
    <source>
        <dbReference type="RefSeq" id="XP_011311464.1"/>
    </source>
</evidence>
<dbReference type="CTD" id="46187"/>
<keyword evidence="3 5" id="KW-1133">Transmembrane helix</keyword>
<dbReference type="GO" id="GO:0005918">
    <property type="term" value="C:septate junction"/>
    <property type="evidence" value="ECO:0007669"/>
    <property type="project" value="TreeGrafter"/>
</dbReference>
<keyword evidence="4 5" id="KW-0472">Membrane</keyword>
<dbReference type="PANTHER" id="PTHR21284:SF6">
    <property type="entry name" value="SINUOUS"/>
    <property type="match status" value="1"/>
</dbReference>
<reference evidence="7" key="1">
    <citation type="submission" date="2015-01" db="EMBL/GenBank/DDBJ databases">
        <title>Transcriptome Assembly of Fopius arisanus.</title>
        <authorList>
            <person name="Geib S."/>
        </authorList>
    </citation>
    <scope>NUCLEOTIDE SEQUENCE</scope>
</reference>